<evidence type="ECO:0000313" key="3">
    <source>
        <dbReference type="EMBL" id="USS44713.1"/>
    </source>
</evidence>
<dbReference type="GeneID" id="45697887"/>
<dbReference type="EMBL" id="CP099587">
    <property type="protein sequence ID" value="USS44713.1"/>
    <property type="molecule type" value="Genomic_DNA"/>
</dbReference>
<name>A0AAQ0BTE4_BURGL</name>
<gene>
    <name evidence="2" type="ORF">I6H06_15465</name>
    <name evidence="3" type="ORF">NFI99_24110</name>
</gene>
<proteinExistence type="predicted"/>
<reference evidence="3" key="2">
    <citation type="submission" date="2022-06" db="EMBL/GenBank/DDBJ databases">
        <title>Draft genome sequence of Burkholderia glumae strain GR20004 isolated from rice panicle showing bacterial panicle blight.</title>
        <authorList>
            <person name="Choi S.Y."/>
            <person name="Lee Y.H."/>
        </authorList>
    </citation>
    <scope>NUCLEOTIDE SEQUENCE</scope>
    <source>
        <strain evidence="3">GR20004</strain>
    </source>
</reference>
<dbReference type="InterPro" id="IPR006311">
    <property type="entry name" value="TAT_signal"/>
</dbReference>
<evidence type="ECO:0008006" key="6">
    <source>
        <dbReference type="Google" id="ProtNLM"/>
    </source>
</evidence>
<evidence type="ECO:0000313" key="4">
    <source>
        <dbReference type="Proteomes" id="UP000594892"/>
    </source>
</evidence>
<dbReference type="RefSeq" id="WP_015875518.1">
    <property type="nucleotide sequence ID" value="NZ_CP021074.1"/>
</dbReference>
<evidence type="ECO:0000313" key="5">
    <source>
        <dbReference type="Proteomes" id="UP001056386"/>
    </source>
</evidence>
<evidence type="ECO:0000256" key="1">
    <source>
        <dbReference type="SAM" id="SignalP"/>
    </source>
</evidence>
<keyword evidence="5" id="KW-1185">Reference proteome</keyword>
<sequence length="615" mass="64096">MSTLRKRRLTLTAMALASITAALGACGDGDGGPAAGAVFKQAAAGRFATSNTPNFGPNVVVFDPGMSSASIQSRLDNAFNSQLLSPTAQFGSQRYAFLFKPGSYSNINANVGFYTSIAGLGRNPDDTGISGSINVDSGWNYGDQANATQNFWRSVENLAVTPNGGTDRWAVSQAAPMRRVHIRGNLTLGPSNQGDGRGYSSGGFIADSKIDGTVSSGSQQQWYTRDSTIGGWTNGVWNMVFSGVSGAPAQSFPATWNAAPPYTTLATTPVSREKPYLYIDGAGNYNVFLPSLRTNASAITWGAGPTPGTSIPMSRFYVAQPTDTAATLNAALQQGLNLFFTPGTYHLSQAIAITRAGTVVLGIGFPTLTPDNGSNAMTVADVNGVRIAGLLFDAGTVNSGALLTVGTAGSAASHASDPVSVQDVYFRIGGAQAGKATNSLVVNANDTLIDHIWAWRADHGSAPTGWTVNTADTGLVVNGANVLATGLFVEHYQKYNVLWNGQNGRTIFFQNELPYDVPNQASWLSPAGNGYAAYKVADGVTSHQTWGMGSYCFFNVNPSVNALHGFEVPQTAGVRLHDTLTVSLGGVGSITHVVNNAGAQAAGASTIPVNLVSYP</sequence>
<dbReference type="EMBL" id="CP065601">
    <property type="protein sequence ID" value="QPQ93624.1"/>
    <property type="molecule type" value="Genomic_DNA"/>
</dbReference>
<dbReference type="InterPro" id="IPR059186">
    <property type="entry name" value="SACTE_4363"/>
</dbReference>
<dbReference type="Proteomes" id="UP001056386">
    <property type="component" value="Chromosome 1"/>
</dbReference>
<accession>A0AAQ0BTE4</accession>
<dbReference type="AlphaFoldDB" id="A0AAQ0BTE4"/>
<dbReference type="PROSITE" id="PS51257">
    <property type="entry name" value="PROKAR_LIPOPROTEIN"/>
    <property type="match status" value="1"/>
</dbReference>
<feature type="signal peptide" evidence="1">
    <location>
        <begin position="1"/>
        <end position="24"/>
    </location>
</feature>
<dbReference type="SUPFAM" id="SSF51126">
    <property type="entry name" value="Pectin lyase-like"/>
    <property type="match status" value="1"/>
</dbReference>
<dbReference type="CDD" id="cd23669">
    <property type="entry name" value="GH55_SacteLam55A-like"/>
    <property type="match status" value="1"/>
</dbReference>
<evidence type="ECO:0000313" key="2">
    <source>
        <dbReference type="EMBL" id="QPQ93624.1"/>
    </source>
</evidence>
<reference evidence="2 4" key="1">
    <citation type="submission" date="2020-12" db="EMBL/GenBank/DDBJ databases">
        <title>FDA dAtabase for Regulatory Grade micrObial Sequences (FDA-ARGOS): Supporting development and validation of Infectious Disease Dx tests.</title>
        <authorList>
            <person name="Minogue T."/>
            <person name="Wolcott M."/>
            <person name="Wasieloski L."/>
            <person name="Aguilar W."/>
            <person name="Moore D."/>
            <person name="Jaissle J."/>
            <person name="Tallon L."/>
            <person name="Sadzewicz L."/>
            <person name="Zhao X."/>
            <person name="Boylan J."/>
            <person name="Ott S."/>
            <person name="Bowen H."/>
            <person name="Vavikolanu K."/>
            <person name="Mehta A."/>
            <person name="Aluvathingal J."/>
            <person name="Nadendla S."/>
            <person name="Yan Y."/>
            <person name="Sichtig H."/>
        </authorList>
    </citation>
    <scope>NUCLEOTIDE SEQUENCE [LARGE SCALE GENOMIC DNA]</scope>
    <source>
        <strain evidence="2 4">FDAARGOS_949</strain>
    </source>
</reference>
<organism evidence="2 4">
    <name type="scientific">Burkholderia glumae</name>
    <name type="common">Pseudomonas glumae</name>
    <dbReference type="NCBI Taxonomy" id="337"/>
    <lineage>
        <taxon>Bacteria</taxon>
        <taxon>Pseudomonadati</taxon>
        <taxon>Pseudomonadota</taxon>
        <taxon>Betaproteobacteria</taxon>
        <taxon>Burkholderiales</taxon>
        <taxon>Burkholderiaceae</taxon>
        <taxon>Burkholderia</taxon>
    </lineage>
</organism>
<dbReference type="InterPro" id="IPR011050">
    <property type="entry name" value="Pectin_lyase_fold/virulence"/>
</dbReference>
<dbReference type="Proteomes" id="UP000594892">
    <property type="component" value="Chromosome 2"/>
</dbReference>
<keyword evidence="1" id="KW-0732">Signal</keyword>
<dbReference type="PROSITE" id="PS51318">
    <property type="entry name" value="TAT"/>
    <property type="match status" value="1"/>
</dbReference>
<protein>
    <recommendedName>
        <fullName evidence="6">Coagulation factor 5/8 type domain-containing protein</fullName>
    </recommendedName>
</protein>
<feature type="chain" id="PRO_5042812906" description="Coagulation factor 5/8 type domain-containing protein" evidence="1">
    <location>
        <begin position="25"/>
        <end position="615"/>
    </location>
</feature>